<dbReference type="PANTHER" id="PTHR43110">
    <property type="entry name" value="THIOL PEROXIDASE"/>
    <property type="match status" value="1"/>
</dbReference>
<dbReference type="InterPro" id="IPR002065">
    <property type="entry name" value="TPX"/>
</dbReference>
<dbReference type="Pfam" id="PF08534">
    <property type="entry name" value="Redoxin"/>
    <property type="match status" value="1"/>
</dbReference>
<dbReference type="InterPro" id="IPR013740">
    <property type="entry name" value="Redoxin"/>
</dbReference>
<gene>
    <name evidence="6" type="primary">tpx</name>
    <name evidence="8" type="ORF">C7389_12418</name>
</gene>
<dbReference type="SUPFAM" id="SSF52833">
    <property type="entry name" value="Thioredoxin-like"/>
    <property type="match status" value="1"/>
</dbReference>
<proteinExistence type="inferred from homology"/>
<dbReference type="PROSITE" id="PS01265">
    <property type="entry name" value="TPX"/>
    <property type="match status" value="1"/>
</dbReference>
<name>A0A4R6DRE1_9RHOO</name>
<dbReference type="AlphaFoldDB" id="A0A4R6DRE1"/>
<dbReference type="InterPro" id="IPR050455">
    <property type="entry name" value="Tpx_Peroxidase_subfamily"/>
</dbReference>
<dbReference type="InterPro" id="IPR013766">
    <property type="entry name" value="Thioredoxin_domain"/>
</dbReference>
<dbReference type="EMBL" id="SNVV01000024">
    <property type="protein sequence ID" value="TDN46858.1"/>
    <property type="molecule type" value="Genomic_DNA"/>
</dbReference>
<dbReference type="HAMAP" id="MF_00269">
    <property type="entry name" value="Tpx"/>
    <property type="match status" value="1"/>
</dbReference>
<dbReference type="OrthoDB" id="9781543at2"/>
<comment type="catalytic activity">
    <reaction evidence="6">
        <text>a hydroperoxide + [thioredoxin]-dithiol = an alcohol + [thioredoxin]-disulfide + H2O</text>
        <dbReference type="Rhea" id="RHEA:62620"/>
        <dbReference type="Rhea" id="RHEA-COMP:10698"/>
        <dbReference type="Rhea" id="RHEA-COMP:10700"/>
        <dbReference type="ChEBI" id="CHEBI:15377"/>
        <dbReference type="ChEBI" id="CHEBI:29950"/>
        <dbReference type="ChEBI" id="CHEBI:30879"/>
        <dbReference type="ChEBI" id="CHEBI:35924"/>
        <dbReference type="ChEBI" id="CHEBI:50058"/>
        <dbReference type="EC" id="1.11.1.24"/>
    </reaction>
</comment>
<evidence type="ECO:0000256" key="1">
    <source>
        <dbReference type="ARBA" id="ARBA00022559"/>
    </source>
</evidence>
<reference evidence="8 9" key="1">
    <citation type="submission" date="2019-03" db="EMBL/GenBank/DDBJ databases">
        <title>Genomic Encyclopedia of Type Strains, Phase IV (KMG-IV): sequencing the most valuable type-strain genomes for metagenomic binning, comparative biology and taxonomic classification.</title>
        <authorList>
            <person name="Goeker M."/>
        </authorList>
    </citation>
    <scope>NUCLEOTIDE SEQUENCE [LARGE SCALE GENOMIC DNA]</scope>
    <source>
        <strain evidence="8 9">DSM 12121</strain>
    </source>
</reference>
<feature type="disulfide bond" description="Redox-active" evidence="6">
    <location>
        <begin position="60"/>
        <end position="94"/>
    </location>
</feature>
<evidence type="ECO:0000256" key="6">
    <source>
        <dbReference type="HAMAP-Rule" id="MF_00269"/>
    </source>
</evidence>
<dbReference type="Proteomes" id="UP000295129">
    <property type="component" value="Unassembled WGS sequence"/>
</dbReference>
<evidence type="ECO:0000256" key="2">
    <source>
        <dbReference type="ARBA" id="ARBA00022862"/>
    </source>
</evidence>
<keyword evidence="4 6" id="KW-1015">Disulfide bond</keyword>
<comment type="similarity">
    <text evidence="6">Belongs to the peroxiredoxin family. Tpx subfamily.</text>
</comment>
<evidence type="ECO:0000259" key="7">
    <source>
        <dbReference type="PROSITE" id="PS51352"/>
    </source>
</evidence>
<keyword evidence="3 6" id="KW-0560">Oxidoreductase</keyword>
<dbReference type="PROSITE" id="PS51352">
    <property type="entry name" value="THIOREDOXIN_2"/>
    <property type="match status" value="1"/>
</dbReference>
<keyword evidence="9" id="KW-1185">Reference proteome</keyword>
<dbReference type="InterPro" id="IPR036249">
    <property type="entry name" value="Thioredoxin-like_sf"/>
</dbReference>
<comment type="caution">
    <text evidence="8">The sequence shown here is derived from an EMBL/GenBank/DDBJ whole genome shotgun (WGS) entry which is preliminary data.</text>
</comment>
<dbReference type="InterPro" id="IPR018219">
    <property type="entry name" value="Tpx_CS"/>
</dbReference>
<evidence type="ECO:0000313" key="9">
    <source>
        <dbReference type="Proteomes" id="UP000295129"/>
    </source>
</evidence>
<dbReference type="Gene3D" id="3.40.30.10">
    <property type="entry name" value="Glutaredoxin"/>
    <property type="match status" value="1"/>
</dbReference>
<comment type="function">
    <text evidence="6">Thiol-specific peroxidase that catalyzes the reduction of hydrogen peroxide and organic hydroperoxides to water and alcohols, respectively. Plays a role in cell protection against oxidative stress by detoxifying peroxides.</text>
</comment>
<accession>A0A4R6DRE1</accession>
<evidence type="ECO:0000313" key="8">
    <source>
        <dbReference type="EMBL" id="TDN46858.1"/>
    </source>
</evidence>
<protein>
    <recommendedName>
        <fullName evidence="6">Thiol peroxidase</fullName>
        <shortName evidence="6">Tpx</shortName>
        <ecNumber evidence="6">1.11.1.24</ecNumber>
    </recommendedName>
    <alternativeName>
        <fullName evidence="6">Peroxiredoxin tpx</fullName>
        <shortName evidence="6">Prx</shortName>
    </alternativeName>
    <alternativeName>
        <fullName evidence="6">Thioredoxin peroxidase</fullName>
    </alternativeName>
    <alternativeName>
        <fullName evidence="6">Thioredoxin-dependent peroxiredoxin</fullName>
    </alternativeName>
</protein>
<keyword evidence="2 6" id="KW-0049">Antioxidant</keyword>
<evidence type="ECO:0000256" key="5">
    <source>
        <dbReference type="ARBA" id="ARBA00023284"/>
    </source>
</evidence>
<feature type="domain" description="Thioredoxin" evidence="7">
    <location>
        <begin position="18"/>
        <end position="166"/>
    </location>
</feature>
<comment type="miscellaneous">
    <text evidence="6">The active site is a conserved redox-active cysteine residue, the peroxidatic cysteine (C(P)), which makes the nucleophilic attack on the peroxide substrate. The peroxide oxidizes the C(P)-SH to cysteine sulfenic acid (C(P)-SOH), which then reacts with another cysteine residue, the resolving cysteine (C(R)), to form a disulfide bridge. The disulfide is subsequently reduced by an appropriate electron donor to complete the catalytic cycle. In this atypical 2-Cys peroxiredoxin, C(R) is present in the same subunit to form an intramolecular disulfide. The disulfide is subsequently reduced by thioredoxin.</text>
</comment>
<dbReference type="NCBIfam" id="NF001808">
    <property type="entry name" value="PRK00522.1"/>
    <property type="match status" value="1"/>
</dbReference>
<evidence type="ECO:0000256" key="4">
    <source>
        <dbReference type="ARBA" id="ARBA00023157"/>
    </source>
</evidence>
<organism evidence="8 9">
    <name type="scientific">Azoarcus indigens</name>
    <dbReference type="NCBI Taxonomy" id="29545"/>
    <lineage>
        <taxon>Bacteria</taxon>
        <taxon>Pseudomonadati</taxon>
        <taxon>Pseudomonadota</taxon>
        <taxon>Betaproteobacteria</taxon>
        <taxon>Rhodocyclales</taxon>
        <taxon>Zoogloeaceae</taxon>
        <taxon>Azoarcus</taxon>
    </lineage>
</organism>
<comment type="subunit">
    <text evidence="6">Homodimer.</text>
</comment>
<dbReference type="GO" id="GO:0008379">
    <property type="term" value="F:thioredoxin peroxidase activity"/>
    <property type="evidence" value="ECO:0007669"/>
    <property type="project" value="UniProtKB-UniRule"/>
</dbReference>
<dbReference type="PANTHER" id="PTHR43110:SF1">
    <property type="entry name" value="THIOL PEROXIDASE"/>
    <property type="match status" value="1"/>
</dbReference>
<keyword evidence="5 6" id="KW-0676">Redox-active center</keyword>
<feature type="active site" description="Cysteine sulfenic acid (-SOH) intermediate" evidence="6">
    <location>
        <position position="60"/>
    </location>
</feature>
<evidence type="ECO:0000256" key="3">
    <source>
        <dbReference type="ARBA" id="ARBA00023002"/>
    </source>
</evidence>
<keyword evidence="1 6" id="KW-0575">Peroxidase</keyword>
<dbReference type="CDD" id="cd03014">
    <property type="entry name" value="PRX_Atyp2cys"/>
    <property type="match status" value="1"/>
</dbReference>
<sequence length="166" mass="17024">MSTVTLGGNPIEIAGNFPQVGATAPAFSLTAGDLGDVGLSAYAGKRKVLNIVPSLDTPTCATSTRKFNAEAGGLANTVVLIVSGDLPFAAKRFCVAEGLENVHPLSTFRSPGFAKDYGVAIASGPLTGLTARAVVVLDENDKVIHAQLVSEIKNEPDYAAALAVLK</sequence>
<dbReference type="EC" id="1.11.1.24" evidence="6"/>
<dbReference type="RefSeq" id="WP_133594541.1">
    <property type="nucleotide sequence ID" value="NZ_SNVV01000024.1"/>
</dbReference>